<dbReference type="GO" id="GO:0003676">
    <property type="term" value="F:nucleic acid binding"/>
    <property type="evidence" value="ECO:0007669"/>
    <property type="project" value="InterPro"/>
</dbReference>
<dbReference type="SUPFAM" id="SSF57756">
    <property type="entry name" value="Retrovirus zinc finger-like domains"/>
    <property type="match status" value="2"/>
</dbReference>
<feature type="region of interest" description="Disordered" evidence="2">
    <location>
        <begin position="113"/>
        <end position="137"/>
    </location>
</feature>
<protein>
    <recommendedName>
        <fullName evidence="3">CCHC-type domain-containing protein</fullName>
    </recommendedName>
</protein>
<gene>
    <name evidence="4" type="ORF">DCAF_LOCUS25320</name>
</gene>
<evidence type="ECO:0000313" key="5">
    <source>
        <dbReference type="Proteomes" id="UP001314170"/>
    </source>
</evidence>
<dbReference type="InterPro" id="IPR001878">
    <property type="entry name" value="Znf_CCHC"/>
</dbReference>
<accession>A0AAV1SPK7</accession>
<name>A0AAV1SPK7_9ROSI</name>
<evidence type="ECO:0000256" key="2">
    <source>
        <dbReference type="SAM" id="MobiDB-lite"/>
    </source>
</evidence>
<dbReference type="AlphaFoldDB" id="A0AAV1SPK7"/>
<feature type="compositionally biased region" description="Polar residues" evidence="2">
    <location>
        <begin position="230"/>
        <end position="242"/>
    </location>
</feature>
<feature type="domain" description="CCHC-type" evidence="3">
    <location>
        <begin position="286"/>
        <end position="303"/>
    </location>
</feature>
<sequence length="306" mass="33532">MAIFFDRSDRSSGDDSNASGENVRPCGLCLESNMVLRKNRFRQLEIPPGFNVNHLGKYGPMNKAVDIFQFHSDFSSMLYALDHVLSGLCCIGGCDETLRQMIEICGTGFRSQAIGRPTTTTPSNRPTTTTPSNLQRSNSRQAPCIYCYQTGHASTDCPTQISAARRVQFRGMNQQNGSIPLIPALKGLFVMQENLQFHVARVEPHVFCERLTQQITGEESSTRVRHKRATSSWEDNLNNGTVPRSAPRLNISNPSGRGGRGRGVQNAGRASDVTFVSATGEPISGRRCFVCGDPSHFANACPNRGS</sequence>
<feature type="region of interest" description="Disordered" evidence="2">
    <location>
        <begin position="1"/>
        <end position="22"/>
    </location>
</feature>
<feature type="compositionally biased region" description="Basic and acidic residues" evidence="2">
    <location>
        <begin position="1"/>
        <end position="13"/>
    </location>
</feature>
<dbReference type="EMBL" id="CAWUPB010001195">
    <property type="protein sequence ID" value="CAK7354750.1"/>
    <property type="molecule type" value="Genomic_DNA"/>
</dbReference>
<keyword evidence="5" id="KW-1185">Reference proteome</keyword>
<organism evidence="4 5">
    <name type="scientific">Dovyalis caffra</name>
    <dbReference type="NCBI Taxonomy" id="77055"/>
    <lineage>
        <taxon>Eukaryota</taxon>
        <taxon>Viridiplantae</taxon>
        <taxon>Streptophyta</taxon>
        <taxon>Embryophyta</taxon>
        <taxon>Tracheophyta</taxon>
        <taxon>Spermatophyta</taxon>
        <taxon>Magnoliopsida</taxon>
        <taxon>eudicotyledons</taxon>
        <taxon>Gunneridae</taxon>
        <taxon>Pentapetalae</taxon>
        <taxon>rosids</taxon>
        <taxon>fabids</taxon>
        <taxon>Malpighiales</taxon>
        <taxon>Salicaceae</taxon>
        <taxon>Flacourtieae</taxon>
        <taxon>Dovyalis</taxon>
    </lineage>
</organism>
<dbReference type="Proteomes" id="UP001314170">
    <property type="component" value="Unassembled WGS sequence"/>
</dbReference>
<dbReference type="PROSITE" id="PS50158">
    <property type="entry name" value="ZF_CCHC"/>
    <property type="match status" value="1"/>
</dbReference>
<evidence type="ECO:0000259" key="3">
    <source>
        <dbReference type="PROSITE" id="PS50158"/>
    </source>
</evidence>
<dbReference type="InterPro" id="IPR036875">
    <property type="entry name" value="Znf_CCHC_sf"/>
</dbReference>
<feature type="region of interest" description="Disordered" evidence="2">
    <location>
        <begin position="219"/>
        <end position="268"/>
    </location>
</feature>
<reference evidence="4 5" key="1">
    <citation type="submission" date="2024-01" db="EMBL/GenBank/DDBJ databases">
        <authorList>
            <person name="Waweru B."/>
        </authorList>
    </citation>
    <scope>NUCLEOTIDE SEQUENCE [LARGE SCALE GENOMIC DNA]</scope>
</reference>
<keyword evidence="1" id="KW-0863">Zinc-finger</keyword>
<evidence type="ECO:0000313" key="4">
    <source>
        <dbReference type="EMBL" id="CAK7354750.1"/>
    </source>
</evidence>
<proteinExistence type="predicted"/>
<evidence type="ECO:0000256" key="1">
    <source>
        <dbReference type="PROSITE-ProRule" id="PRU00047"/>
    </source>
</evidence>
<comment type="caution">
    <text evidence="4">The sequence shown here is derived from an EMBL/GenBank/DDBJ whole genome shotgun (WGS) entry which is preliminary data.</text>
</comment>
<dbReference type="GO" id="GO:0008270">
    <property type="term" value="F:zinc ion binding"/>
    <property type="evidence" value="ECO:0007669"/>
    <property type="project" value="UniProtKB-KW"/>
</dbReference>
<feature type="compositionally biased region" description="Low complexity" evidence="2">
    <location>
        <begin position="116"/>
        <end position="133"/>
    </location>
</feature>
<keyword evidence="1" id="KW-0479">Metal-binding</keyword>
<dbReference type="SMART" id="SM00343">
    <property type="entry name" value="ZnF_C2HC"/>
    <property type="match status" value="2"/>
</dbReference>
<keyword evidence="1" id="KW-0862">Zinc</keyword>